<evidence type="ECO:0000313" key="2">
    <source>
        <dbReference type="EMBL" id="KZS89577.1"/>
    </source>
</evidence>
<dbReference type="AlphaFoldDB" id="A0A164QE52"/>
<gene>
    <name evidence="2" type="ORF">SISNIDRAFT_469105</name>
</gene>
<keyword evidence="3" id="KW-1185">Reference proteome</keyword>
<evidence type="ECO:0000313" key="3">
    <source>
        <dbReference type="Proteomes" id="UP000076722"/>
    </source>
</evidence>
<reference evidence="2 3" key="1">
    <citation type="journal article" date="2016" name="Mol. Biol. Evol.">
        <title>Comparative Genomics of Early-Diverging Mushroom-Forming Fungi Provides Insights into the Origins of Lignocellulose Decay Capabilities.</title>
        <authorList>
            <person name="Nagy L.G."/>
            <person name="Riley R."/>
            <person name="Tritt A."/>
            <person name="Adam C."/>
            <person name="Daum C."/>
            <person name="Floudas D."/>
            <person name="Sun H."/>
            <person name="Yadav J.S."/>
            <person name="Pangilinan J."/>
            <person name="Larsson K.H."/>
            <person name="Matsuura K."/>
            <person name="Barry K."/>
            <person name="Labutti K."/>
            <person name="Kuo R."/>
            <person name="Ohm R.A."/>
            <person name="Bhattacharya S.S."/>
            <person name="Shirouzu T."/>
            <person name="Yoshinaga Y."/>
            <person name="Martin F.M."/>
            <person name="Grigoriev I.V."/>
            <person name="Hibbett D.S."/>
        </authorList>
    </citation>
    <scope>NUCLEOTIDE SEQUENCE [LARGE SCALE GENOMIC DNA]</scope>
    <source>
        <strain evidence="2 3">HHB9708</strain>
    </source>
</reference>
<name>A0A164QE52_9AGAM</name>
<accession>A0A164QE52</accession>
<organism evidence="2 3">
    <name type="scientific">Sistotremastrum niveocremeum HHB9708</name>
    <dbReference type="NCBI Taxonomy" id="1314777"/>
    <lineage>
        <taxon>Eukaryota</taxon>
        <taxon>Fungi</taxon>
        <taxon>Dikarya</taxon>
        <taxon>Basidiomycota</taxon>
        <taxon>Agaricomycotina</taxon>
        <taxon>Agaricomycetes</taxon>
        <taxon>Sistotremastrales</taxon>
        <taxon>Sistotremastraceae</taxon>
        <taxon>Sertulicium</taxon>
        <taxon>Sertulicium niveocremeum</taxon>
    </lineage>
</organism>
<evidence type="ECO:0000256" key="1">
    <source>
        <dbReference type="SAM" id="MobiDB-lite"/>
    </source>
</evidence>
<sequence>MIVPWRISRINKHPTCTTNPVQGVEETAMLLGHIGEPVLVRVRNPPITFAPGLGESDHPRLLRAQCAREHSLLNQGHILQLPSSKIPDSVIRHAVKDDEAESPQTSGAAERARRGILPSHDPAPNQLENILKESCLR</sequence>
<proteinExistence type="predicted"/>
<dbReference type="EMBL" id="KV419426">
    <property type="protein sequence ID" value="KZS89577.1"/>
    <property type="molecule type" value="Genomic_DNA"/>
</dbReference>
<dbReference type="Proteomes" id="UP000076722">
    <property type="component" value="Unassembled WGS sequence"/>
</dbReference>
<protein>
    <submittedName>
        <fullName evidence="2">Uncharacterized protein</fullName>
    </submittedName>
</protein>
<feature type="region of interest" description="Disordered" evidence="1">
    <location>
        <begin position="96"/>
        <end position="125"/>
    </location>
</feature>